<dbReference type="InterPro" id="IPR020846">
    <property type="entry name" value="MFS_dom"/>
</dbReference>
<feature type="transmembrane region" description="Helical" evidence="6">
    <location>
        <begin position="250"/>
        <end position="272"/>
    </location>
</feature>
<dbReference type="InterPro" id="IPR050495">
    <property type="entry name" value="ATG22/LtaA_families"/>
</dbReference>
<evidence type="ECO:0000256" key="4">
    <source>
        <dbReference type="ARBA" id="ARBA00022989"/>
    </source>
</evidence>
<dbReference type="SUPFAM" id="SSF103473">
    <property type="entry name" value="MFS general substrate transporter"/>
    <property type="match status" value="1"/>
</dbReference>
<feature type="domain" description="Major facilitator superfamily (MFS) profile" evidence="7">
    <location>
        <begin position="241"/>
        <end position="437"/>
    </location>
</feature>
<evidence type="ECO:0000313" key="8">
    <source>
        <dbReference type="EMBL" id="OZC02379.1"/>
    </source>
</evidence>
<feature type="transmembrane region" description="Helical" evidence="6">
    <location>
        <begin position="308"/>
        <end position="325"/>
    </location>
</feature>
<protein>
    <submittedName>
        <fullName evidence="8">MFS transporter</fullName>
    </submittedName>
</protein>
<dbReference type="OrthoDB" id="9768783at2"/>
<dbReference type="InParanoid" id="A0A259TX84"/>
<feature type="transmembrane region" description="Helical" evidence="6">
    <location>
        <begin position="85"/>
        <end position="102"/>
    </location>
</feature>
<evidence type="ECO:0000313" key="9">
    <source>
        <dbReference type="Proteomes" id="UP000216446"/>
    </source>
</evidence>
<dbReference type="Proteomes" id="UP000216446">
    <property type="component" value="Unassembled WGS sequence"/>
</dbReference>
<reference evidence="8 9" key="1">
    <citation type="submission" date="2016-11" db="EMBL/GenBank/DDBJ databases">
        <title>Study of marine rhodopsin-containing bacteria.</title>
        <authorList>
            <person name="Yoshizawa S."/>
            <person name="Kumagai Y."/>
            <person name="Kogure K."/>
        </authorList>
    </citation>
    <scope>NUCLEOTIDE SEQUENCE [LARGE SCALE GENOMIC DNA]</scope>
    <source>
        <strain evidence="8 9">SG-29</strain>
    </source>
</reference>
<comment type="caution">
    <text evidence="8">The sequence shown here is derived from an EMBL/GenBank/DDBJ whole genome shotgun (WGS) entry which is preliminary data.</text>
</comment>
<keyword evidence="3 6" id="KW-0812">Transmembrane</keyword>
<keyword evidence="9" id="KW-1185">Reference proteome</keyword>
<feature type="transmembrane region" description="Helical" evidence="6">
    <location>
        <begin position="145"/>
        <end position="167"/>
    </location>
</feature>
<dbReference type="GO" id="GO:0012505">
    <property type="term" value="C:endomembrane system"/>
    <property type="evidence" value="ECO:0007669"/>
    <property type="project" value="UniProtKB-SubCell"/>
</dbReference>
<feature type="transmembrane region" description="Helical" evidence="6">
    <location>
        <begin position="108"/>
        <end position="133"/>
    </location>
</feature>
<dbReference type="PROSITE" id="PS50850">
    <property type="entry name" value="MFS"/>
    <property type="match status" value="1"/>
</dbReference>
<dbReference type="InterPro" id="IPR036259">
    <property type="entry name" value="MFS_trans_sf"/>
</dbReference>
<dbReference type="Gene3D" id="1.20.1250.20">
    <property type="entry name" value="MFS general substrate transporter like domains"/>
    <property type="match status" value="1"/>
</dbReference>
<feature type="transmembrane region" description="Helical" evidence="6">
    <location>
        <begin position="366"/>
        <end position="391"/>
    </location>
</feature>
<feature type="transmembrane region" description="Helical" evidence="6">
    <location>
        <begin position="331"/>
        <end position="354"/>
    </location>
</feature>
<feature type="transmembrane region" description="Helical" evidence="6">
    <location>
        <begin position="278"/>
        <end position="299"/>
    </location>
</feature>
<evidence type="ECO:0000256" key="6">
    <source>
        <dbReference type="SAM" id="Phobius"/>
    </source>
</evidence>
<dbReference type="RefSeq" id="WP_094546572.1">
    <property type="nucleotide sequence ID" value="NZ_MQWB01000001.1"/>
</dbReference>
<feature type="transmembrane region" description="Helical" evidence="6">
    <location>
        <begin position="397"/>
        <end position="416"/>
    </location>
</feature>
<evidence type="ECO:0000256" key="3">
    <source>
        <dbReference type="ARBA" id="ARBA00022692"/>
    </source>
</evidence>
<dbReference type="PANTHER" id="PTHR23519:SF1">
    <property type="entry name" value="AUTOPHAGY-RELATED PROTEIN 22"/>
    <property type="match status" value="1"/>
</dbReference>
<evidence type="ECO:0000256" key="1">
    <source>
        <dbReference type="ARBA" id="ARBA00004127"/>
    </source>
</evidence>
<comment type="subcellular location">
    <subcellularLocation>
        <location evidence="1">Endomembrane system</location>
        <topology evidence="1">Multi-pass membrane protein</topology>
    </subcellularLocation>
</comment>
<proteinExistence type="predicted"/>
<name>A0A259TX84_9BACT</name>
<dbReference type="GO" id="GO:0022857">
    <property type="term" value="F:transmembrane transporter activity"/>
    <property type="evidence" value="ECO:0007669"/>
    <property type="project" value="InterPro"/>
</dbReference>
<dbReference type="Pfam" id="PF11700">
    <property type="entry name" value="ATG22"/>
    <property type="match status" value="1"/>
</dbReference>
<evidence type="ECO:0000256" key="2">
    <source>
        <dbReference type="ARBA" id="ARBA00022448"/>
    </source>
</evidence>
<keyword evidence="5 6" id="KW-0472">Membrane</keyword>
<dbReference type="InterPro" id="IPR024671">
    <property type="entry name" value="Atg22-like"/>
</dbReference>
<accession>A0A259TX84</accession>
<feature type="transmembrane region" description="Helical" evidence="6">
    <location>
        <begin position="51"/>
        <end position="73"/>
    </location>
</feature>
<evidence type="ECO:0000259" key="7">
    <source>
        <dbReference type="PROSITE" id="PS50850"/>
    </source>
</evidence>
<organism evidence="8 9">
    <name type="scientific">Rubricoccus marinus</name>
    <dbReference type="NCBI Taxonomy" id="716817"/>
    <lineage>
        <taxon>Bacteria</taxon>
        <taxon>Pseudomonadati</taxon>
        <taxon>Rhodothermota</taxon>
        <taxon>Rhodothermia</taxon>
        <taxon>Rhodothermales</taxon>
        <taxon>Rubricoccaceae</taxon>
        <taxon>Rubricoccus</taxon>
    </lineage>
</organism>
<sequence>MARPPASQTAQIRSWALYDFANSAFTTLVITFIYATFFVKGVAPDETTGTTLWSLGVVTPTAILVALLSPLLGAMADRTGTRKRALFITTVICVGTTALLFFPQRGDVWMAIVLVVIANVAFEVGQVFYNAFLPEIAPEDKIGRISGWAWALGYAGGLLCMALALALVMPEVAPFGLDKDTGEHVRVTNLLVAGWFALFSIPAFLYLREPKAEAAPSERGLIATTFGELKNTFVEIRRYRQVIRLLLARLFYNDGLVTVFAMGGIFAATAYGFSESDILLFGIVLNVAAGIGAFSFGFVDDKLGGKTTIFISLGILCVATLIAVLGPSRAWLWGAGVLIGVASGPNQAASRSLLGRFVPHDKETEFYGFFAFSGKATAFIGPVLFGVLTAAFGTPRAGIAAVLGLFAIGAFFLLRVNEQEGAALRVASASPQATPAL</sequence>
<dbReference type="PANTHER" id="PTHR23519">
    <property type="entry name" value="AUTOPHAGY-RELATED PROTEIN 22"/>
    <property type="match status" value="1"/>
</dbReference>
<dbReference type="EMBL" id="MQWB01000001">
    <property type="protein sequence ID" value="OZC02379.1"/>
    <property type="molecule type" value="Genomic_DNA"/>
</dbReference>
<keyword evidence="4 6" id="KW-1133">Transmembrane helix</keyword>
<feature type="transmembrane region" description="Helical" evidence="6">
    <location>
        <begin position="20"/>
        <end position="39"/>
    </location>
</feature>
<dbReference type="AlphaFoldDB" id="A0A259TX84"/>
<gene>
    <name evidence="8" type="ORF">BSZ36_04935</name>
</gene>
<evidence type="ECO:0000256" key="5">
    <source>
        <dbReference type="ARBA" id="ARBA00023136"/>
    </source>
</evidence>
<keyword evidence="2" id="KW-0813">Transport</keyword>
<feature type="transmembrane region" description="Helical" evidence="6">
    <location>
        <begin position="187"/>
        <end position="207"/>
    </location>
</feature>